<reference evidence="1 2" key="1">
    <citation type="journal article" date="2018" name="Biotechnol. Adv.">
        <title>Improved genomic resources and new bioinformatic workflow for the carcinogenic parasite Clonorchis sinensis: Biotechnological implications.</title>
        <authorList>
            <person name="Wang D."/>
            <person name="Korhonen P.K."/>
            <person name="Gasser R.B."/>
            <person name="Young N.D."/>
        </authorList>
    </citation>
    <scope>NUCLEOTIDE SEQUENCE [LARGE SCALE GENOMIC DNA]</scope>
    <source>
        <strain evidence="1">Cs-k2</strain>
    </source>
</reference>
<accession>A0A419QGA1</accession>
<name>A0A419QGA1_CLOSI</name>
<keyword evidence="2" id="KW-1185">Reference proteome</keyword>
<sequence length="266" mass="29879">MLAYAIHHLINTCFDARHIFNESPRCTTDISLSKCPVTDSPTLTYTTYGSDTTVVDHPKTSLFPCSNRSRICRFDAIIVSNQQNTAQGLKSRAFAQSVTLQPGLPQLPNLVKRSTMLCGLPWIEHDLSFCGCKVHSIGRDDFGQLIQKQLHLLLEDDEDIACIIQVVKGTASFTEVIGSFPYTRGGLRIQKIYYVQDCLIFPYHVRSIRTSSPARCKRLHGRQVSLQLNDPLPKTSLPYAEPHTSSSAMEEREKQSGRDCCWRLCG</sequence>
<dbReference type="Proteomes" id="UP000286415">
    <property type="component" value="Unassembled WGS sequence"/>
</dbReference>
<dbReference type="InParanoid" id="A0A419QGA1"/>
<reference evidence="1 2" key="2">
    <citation type="journal article" date="2021" name="Genomics">
        <title>High-quality reference genome for Clonorchis sinensis.</title>
        <authorList>
            <person name="Young N.D."/>
            <person name="Stroehlein A.J."/>
            <person name="Kinkar L."/>
            <person name="Wang T."/>
            <person name="Sohn W.M."/>
            <person name="Chang B.C.H."/>
            <person name="Kaur P."/>
            <person name="Weisz D."/>
            <person name="Dudchenko O."/>
            <person name="Aiden E.L."/>
            <person name="Korhonen P.K."/>
            <person name="Gasser R.B."/>
        </authorList>
    </citation>
    <scope>NUCLEOTIDE SEQUENCE [LARGE SCALE GENOMIC DNA]</scope>
    <source>
        <strain evidence="1">Cs-k2</strain>
    </source>
</reference>
<gene>
    <name evidence="1" type="ORF">CSKR_111222</name>
</gene>
<organism evidence="1 2">
    <name type="scientific">Clonorchis sinensis</name>
    <name type="common">Chinese liver fluke</name>
    <dbReference type="NCBI Taxonomy" id="79923"/>
    <lineage>
        <taxon>Eukaryota</taxon>
        <taxon>Metazoa</taxon>
        <taxon>Spiralia</taxon>
        <taxon>Lophotrochozoa</taxon>
        <taxon>Platyhelminthes</taxon>
        <taxon>Trematoda</taxon>
        <taxon>Digenea</taxon>
        <taxon>Opisthorchiida</taxon>
        <taxon>Opisthorchiata</taxon>
        <taxon>Opisthorchiidae</taxon>
        <taxon>Clonorchis</taxon>
    </lineage>
</organism>
<dbReference type="AlphaFoldDB" id="A0A419QGA1"/>
<evidence type="ECO:0000313" key="1">
    <source>
        <dbReference type="EMBL" id="KAG5450080.1"/>
    </source>
</evidence>
<comment type="caution">
    <text evidence="1">The sequence shown here is derived from an EMBL/GenBank/DDBJ whole genome shotgun (WGS) entry which is preliminary data.</text>
</comment>
<protein>
    <submittedName>
        <fullName evidence="1">Uncharacterized protein</fullName>
    </submittedName>
</protein>
<evidence type="ECO:0000313" key="2">
    <source>
        <dbReference type="Proteomes" id="UP000286415"/>
    </source>
</evidence>
<proteinExistence type="predicted"/>
<dbReference type="EMBL" id="NIRI02000042">
    <property type="protein sequence ID" value="KAG5450080.1"/>
    <property type="molecule type" value="Genomic_DNA"/>
</dbReference>